<feature type="region of interest" description="Disordered" evidence="11">
    <location>
        <begin position="1294"/>
        <end position="1316"/>
    </location>
</feature>
<evidence type="ECO:0000259" key="12">
    <source>
        <dbReference type="PROSITE" id="PS51157"/>
    </source>
</evidence>
<dbReference type="CDD" id="cd19673">
    <property type="entry name" value="UBR-box_UBR3"/>
    <property type="match status" value="2"/>
</dbReference>
<comment type="function">
    <text evidence="10">Ubiquitin ligase protein which is a component of the N-end rule pathway. Recognizes and binds to proteins bearing specific N-terminal residues that are destabilizing according to the N-end rule, leading to their ubiquitination and subsequent degradation.</text>
</comment>
<comment type="similarity">
    <text evidence="8 10">Belongs to the E3 ubiquitin-protein ligase UBR1-like family.</text>
</comment>
<dbReference type="GO" id="GO:0005737">
    <property type="term" value="C:cytoplasm"/>
    <property type="evidence" value="ECO:0007669"/>
    <property type="project" value="TreeGrafter"/>
</dbReference>
<evidence type="ECO:0000256" key="4">
    <source>
        <dbReference type="ARBA" id="ARBA00022723"/>
    </source>
</evidence>
<dbReference type="Gene3D" id="2.10.110.30">
    <property type="match status" value="2"/>
</dbReference>
<evidence type="ECO:0000256" key="11">
    <source>
        <dbReference type="SAM" id="MobiDB-lite"/>
    </source>
</evidence>
<dbReference type="PANTHER" id="PTHR21497">
    <property type="entry name" value="UBIQUITIN LIGASE E3 ALPHA-RELATED"/>
    <property type="match status" value="1"/>
</dbReference>
<dbReference type="PROSITE" id="PS51157">
    <property type="entry name" value="ZF_UBR"/>
    <property type="match status" value="2"/>
</dbReference>
<keyword evidence="14" id="KW-1185">Reference proteome</keyword>
<keyword evidence="5 10" id="KW-0863">Zinc-finger</keyword>
<feature type="compositionally biased region" description="Low complexity" evidence="11">
    <location>
        <begin position="1294"/>
        <end position="1304"/>
    </location>
</feature>
<comment type="catalytic activity">
    <reaction evidence="1 10">
        <text>S-ubiquitinyl-[E2 ubiquitin-conjugating enzyme]-L-cysteine + [acceptor protein]-L-lysine = [E2 ubiquitin-conjugating enzyme]-L-cysteine + N(6)-ubiquitinyl-[acceptor protein]-L-lysine.</text>
        <dbReference type="EC" id="2.3.2.27"/>
    </reaction>
</comment>
<evidence type="ECO:0000256" key="7">
    <source>
        <dbReference type="ARBA" id="ARBA00022833"/>
    </source>
</evidence>
<accession>A0A4D6NGA7</accession>
<organism evidence="13 14">
    <name type="scientific">Vigna unguiculata</name>
    <name type="common">Cowpea</name>
    <dbReference type="NCBI Taxonomy" id="3917"/>
    <lineage>
        <taxon>Eukaryota</taxon>
        <taxon>Viridiplantae</taxon>
        <taxon>Streptophyta</taxon>
        <taxon>Embryophyta</taxon>
        <taxon>Tracheophyta</taxon>
        <taxon>Spermatophyta</taxon>
        <taxon>Magnoliopsida</taxon>
        <taxon>eudicotyledons</taxon>
        <taxon>Gunneridae</taxon>
        <taxon>Pentapetalae</taxon>
        <taxon>rosids</taxon>
        <taxon>fabids</taxon>
        <taxon>Fabales</taxon>
        <taxon>Fabaceae</taxon>
        <taxon>Papilionoideae</taxon>
        <taxon>50 kb inversion clade</taxon>
        <taxon>NPAAA clade</taxon>
        <taxon>indigoferoid/millettioid clade</taxon>
        <taxon>Phaseoleae</taxon>
        <taxon>Vigna</taxon>
    </lineage>
</organism>
<keyword evidence="4 10" id="KW-0479">Metal-binding</keyword>
<dbReference type="EC" id="2.3.2.27" evidence="10"/>
<dbReference type="CDD" id="cd16482">
    <property type="entry name" value="RING-H2_UBR1-like"/>
    <property type="match status" value="1"/>
</dbReference>
<gene>
    <name evidence="13" type="ORF">DEO72_LG10g2970</name>
</gene>
<dbReference type="PANTHER" id="PTHR21497:SF53">
    <property type="entry name" value="E3 UBIQUITIN-PROTEIN LIGASE PRT6"/>
    <property type="match status" value="1"/>
</dbReference>
<dbReference type="InterPro" id="IPR044046">
    <property type="entry name" value="E3_ligase_UBR-like_C"/>
</dbReference>
<feature type="region of interest" description="Disordered" evidence="11">
    <location>
        <begin position="798"/>
        <end position="818"/>
    </location>
</feature>
<dbReference type="GO" id="GO:0071596">
    <property type="term" value="P:ubiquitin-dependent protein catabolic process via the N-end rule pathway"/>
    <property type="evidence" value="ECO:0007669"/>
    <property type="project" value="UniProtKB-UniRule"/>
</dbReference>
<evidence type="ECO:0000256" key="8">
    <source>
        <dbReference type="ARBA" id="ARBA00046341"/>
    </source>
</evidence>
<evidence type="ECO:0000256" key="1">
    <source>
        <dbReference type="ARBA" id="ARBA00000900"/>
    </source>
</evidence>
<keyword evidence="3 10" id="KW-0808">Transferase</keyword>
<dbReference type="Proteomes" id="UP000501690">
    <property type="component" value="Linkage Group LG10"/>
</dbReference>
<dbReference type="SMART" id="SM00396">
    <property type="entry name" value="ZnF_UBR1"/>
    <property type="match status" value="2"/>
</dbReference>
<dbReference type="GO" id="GO:0061630">
    <property type="term" value="F:ubiquitin protein ligase activity"/>
    <property type="evidence" value="ECO:0007669"/>
    <property type="project" value="UniProtKB-UniRule"/>
</dbReference>
<dbReference type="Pfam" id="PF22960">
    <property type="entry name" value="WHD_UBR1"/>
    <property type="match status" value="1"/>
</dbReference>
<dbReference type="GO" id="GO:0000151">
    <property type="term" value="C:ubiquitin ligase complex"/>
    <property type="evidence" value="ECO:0007669"/>
    <property type="project" value="TreeGrafter"/>
</dbReference>
<sequence length="2225" mass="250204">MADNMEIDSPSDCQPLKPRDRVVRRLAQFGVPEEQLDQPGLVAFVKDKRALIPELVSVILPTDAEVADAFQASRLTSKKMSGVIMKKRFHESMVWLQWLMFEGDPGGALRRLSEMSVGQRGVCGAVWGHNDIAYRCRTCEHDPTCAICVPCFEKGDHKGHDYCVIYTGGGCCDCGDVTAWKREGFCSMQDVYKRQLLNCVFDMWFWLGLQRLAQFGVPEEQLDQPGLVAFVKDKRALIPELVSVILPTDAEVADAFQASRLTSKKMSGVIMKKRFHESMVWLQWLMFEGDPGGALRRLSEMSVGQRGVCGAVWGHNDIAYRCRTCEHDPTCAICVPCFEKGDHKGHDYCVIYTGGGCCDCGDVTAWKREGFCSMHKGAEQIQPLPKEFASSVDPVLGSLFNCWRVKLTLASEYTERKQPANELTYAVVDMLLEFCKHSESLLSFVARLLLSSDGLINMLVRAERFLTEVVVKKLHELLLKLLGEQSFKYDFAKVFLAYYPSVINEATKDSSDSPLKKYPLLPTFSVQILTVPTLIPRLLKEINLLTMLLGCLENIFVSCSDDGRLQVSRWANIFETTIRVVEDIRFVMSHVVVSKYVTNDQQDISRTWMRLLSFVQGMNPQKRETGQHIEEENENVHYPFILGHYIANIHSVLVDGAFSDASKGEIDGETAWNSKINDSDDGDNVRLAKVGRRSEESSACNVTSRSSVFAAPKLCEIKTDASSNLPLPRAVTGLMCECLRAIENWFRVENIHAVPPNLLSPNSGSACDSNFSAFKRTISKFGRGKYAFGRLASTSEDHGKQCSENSEMDSENTCTRASSDDNAMEEDFLVESDGPRFLSLPDWPQIVYDVSSQDISVHIPLHRLLSMLLQKAMKKYFCQSEVSDVTHASPSNSLSTSYNDFFEQALRGSHPFGFSANIMEHPLRIRVFCAEVHAGMWRKNGDAALLSCELYRSVRWSEQGLELDLFLLQCCAALAPEDLFVSRILERFGLSNYLSLNLERSSEYEPVLVQEMLTLIIQIIKERRFCGLTTAESLKRELIYKLSTGDATHSQLVKSLPRDLSKFEQLQDILDAVAVYSNPSGFNQGMYSLRWTFWKELDLYHLRWNSKDLQVAEERYLRFCNVSALTTQLPQWTKIHPPLKGIARIATCKVVLHIIRAAIFYAVSTFKSSDSRAPDSVLLPALHLLSLSLDICFQQKESSEDTCHDVAQLPVIALSGEFIQTSFGEQSLLTLLVLLMEMHRRENVDNFVEAGGCSLFTLIESLLKKFAEIDNRCMTKLQKLAPEVVCHISESFPSRDSSISSLASESEKRKAKARDRQAAIMEKMRAQQTKFLASIDTTADDGSQLGREGDLDNEQDSEEPDTKQVVCSLCHDHNSELPISFLVLLQKSRVVSSVNRGPPSWAKLCQSDKEHTPLINTKETNTSTMNWNTVSSETTSSSHLNQFVQIAAEEVSSSGKPGEVLTFLQYVKNKYPALVNFQLPDTYYDEKEKAPPYSFETLEQCMYFSIYDEMRLPLSSILMNMDDRASTAGENSNIVIDTGSVLLGKYTADLVLEMSETSSMSGITSNESASVESTSQHSTYDEFGPMDCDGVHLSSCGHAVHQGCLDRYLSSLRERSVRRIVFEGGHIVDPDQGEFLCPVCRRLANCVLPTLPGELKKPLKQSIILSAGSINTAPPLAESSELTYSLRLQSGLKLLQSAATAVGKLKFLNSIPLHHIDRTRTNLENFLRVLSKMYSPCKEEKLSRFSRINHSMLMWDTLKYSLTSMEIAARCGKTSFTPNYALSALYEELKSSSGFILSLMLKLVQKTRSKNSLHILQRFRGVQLFAESICAGFSPSYANSDNSGIGDMLSILKHIEMDLSNTDSFWRQASDPVLAHDPFSTLMWVLFCLPHPFLSCEESLLSLVHVFYTVSVTQAIILYHEKSKHKSSRDSDLSGCLITDIYKVMNESANASQYIVSNYFDPNVDIKDAIRRFTFPYLRRCALLWKILYSFIPPPFCDEENILDRSWSVPQDTVGNANIEMFEVTKIHELENMFKIPSLDVVLKDELSRATVSSWCRHFCKEFESGRIQQNMHVTPAVPFELMRLPNIYQDLLQRCIKQRCLACKTVLEDPALCLLCGRLCSPSWKSCCRESGCQTHAVTCGAGTGVFLLIRRTTILLQRSARQAPWPSLYLDAFGEEDFEMSRGKPLYLKEERYAALTYMVASHGLDRSSKVLGQTTIGSLFLV</sequence>
<dbReference type="Pfam" id="PF18995">
    <property type="entry name" value="PRT6_C"/>
    <property type="match status" value="1"/>
</dbReference>
<dbReference type="GO" id="GO:0016567">
    <property type="term" value="P:protein ubiquitination"/>
    <property type="evidence" value="ECO:0007669"/>
    <property type="project" value="UniProtKB-UniRule"/>
</dbReference>
<keyword evidence="7 10" id="KW-0862">Zinc</keyword>
<feature type="zinc finger region" description="UBR-type" evidence="9">
    <location>
        <begin position="307"/>
        <end position="377"/>
    </location>
</feature>
<evidence type="ECO:0000256" key="5">
    <source>
        <dbReference type="ARBA" id="ARBA00022771"/>
    </source>
</evidence>
<keyword evidence="6 10" id="KW-0833">Ubl conjugation pathway</keyword>
<dbReference type="UniPathway" id="UPA00143"/>
<dbReference type="FunFam" id="2.10.110.30:FF:000002">
    <property type="entry name" value="Putative e3 ubiquitin-protein ligase ubr3"/>
    <property type="match status" value="2"/>
</dbReference>
<proteinExistence type="inferred from homology"/>
<dbReference type="Pfam" id="PF02207">
    <property type="entry name" value="zf-UBR"/>
    <property type="match status" value="2"/>
</dbReference>
<evidence type="ECO:0000256" key="3">
    <source>
        <dbReference type="ARBA" id="ARBA00022679"/>
    </source>
</evidence>
<evidence type="ECO:0000256" key="10">
    <source>
        <dbReference type="RuleBase" id="RU366018"/>
    </source>
</evidence>
<evidence type="ECO:0000256" key="9">
    <source>
        <dbReference type="PROSITE-ProRule" id="PRU00508"/>
    </source>
</evidence>
<dbReference type="EMBL" id="CP039354">
    <property type="protein sequence ID" value="QCE11734.1"/>
    <property type="molecule type" value="Genomic_DNA"/>
</dbReference>
<feature type="domain" description="UBR-type" evidence="12">
    <location>
        <begin position="121"/>
        <end position="191"/>
    </location>
</feature>
<name>A0A4D6NGA7_VIGUN</name>
<evidence type="ECO:0000313" key="14">
    <source>
        <dbReference type="Proteomes" id="UP000501690"/>
    </source>
</evidence>
<dbReference type="InterPro" id="IPR039164">
    <property type="entry name" value="UBR1-like"/>
</dbReference>
<feature type="zinc finger region" description="UBR-type" evidence="9">
    <location>
        <begin position="121"/>
        <end position="191"/>
    </location>
</feature>
<dbReference type="InterPro" id="IPR003126">
    <property type="entry name" value="Znf_UBR"/>
</dbReference>
<evidence type="ECO:0000256" key="6">
    <source>
        <dbReference type="ARBA" id="ARBA00022786"/>
    </source>
</evidence>
<dbReference type="InterPro" id="IPR055194">
    <property type="entry name" value="UBR1-like_WH"/>
</dbReference>
<feature type="region of interest" description="Disordered" evidence="11">
    <location>
        <begin position="1337"/>
        <end position="1363"/>
    </location>
</feature>
<feature type="domain" description="UBR-type" evidence="12">
    <location>
        <begin position="307"/>
        <end position="377"/>
    </location>
</feature>
<protein>
    <recommendedName>
        <fullName evidence="10">E3 ubiquitin-protein ligase</fullName>
        <ecNumber evidence="10">2.3.2.27</ecNumber>
    </recommendedName>
</protein>
<evidence type="ECO:0000313" key="13">
    <source>
        <dbReference type="EMBL" id="QCE11734.1"/>
    </source>
</evidence>
<dbReference type="GO" id="GO:0008270">
    <property type="term" value="F:zinc ion binding"/>
    <property type="evidence" value="ECO:0007669"/>
    <property type="project" value="UniProtKB-UniRule"/>
</dbReference>
<reference evidence="13 14" key="1">
    <citation type="submission" date="2019-04" db="EMBL/GenBank/DDBJ databases">
        <title>An improved genome assembly and genetic linkage map for asparagus bean, Vigna unguiculata ssp. sesquipedialis.</title>
        <authorList>
            <person name="Xia Q."/>
            <person name="Zhang R."/>
            <person name="Dong Y."/>
        </authorList>
    </citation>
    <scope>NUCLEOTIDE SEQUENCE [LARGE SCALE GENOMIC DNA]</scope>
    <source>
        <tissue evidence="13">Leaf</tissue>
    </source>
</reference>
<evidence type="ECO:0000256" key="2">
    <source>
        <dbReference type="ARBA" id="ARBA00004906"/>
    </source>
</evidence>
<comment type="pathway">
    <text evidence="2 10">Protein modification; protein ubiquitination.</text>
</comment>